<evidence type="ECO:0000313" key="3">
    <source>
        <dbReference type="Proteomes" id="UP000321479"/>
    </source>
</evidence>
<reference evidence="2 3" key="1">
    <citation type="journal article" date="2017" name="Curr. Microbiol.">
        <title>Mucilaginibacter ginsenosidivorans sp. nov., Isolated from Soil of Ginseng Field.</title>
        <authorList>
            <person name="Kim M.M."/>
            <person name="Siddiqi M.Z."/>
            <person name="Im W.T."/>
        </authorList>
    </citation>
    <scope>NUCLEOTIDE SEQUENCE [LARGE SCALE GENOMIC DNA]</scope>
    <source>
        <strain evidence="2 3">Gsoil 3017</strain>
    </source>
</reference>
<dbReference type="InterPro" id="IPR026881">
    <property type="entry name" value="WYL_dom"/>
</dbReference>
<organism evidence="2 3">
    <name type="scientific">Mucilaginibacter ginsenosidivorans</name>
    <dbReference type="NCBI Taxonomy" id="398053"/>
    <lineage>
        <taxon>Bacteria</taxon>
        <taxon>Pseudomonadati</taxon>
        <taxon>Bacteroidota</taxon>
        <taxon>Sphingobacteriia</taxon>
        <taxon>Sphingobacteriales</taxon>
        <taxon>Sphingobacteriaceae</taxon>
        <taxon>Mucilaginibacter</taxon>
    </lineage>
</organism>
<dbReference type="Proteomes" id="UP000321479">
    <property type="component" value="Chromosome"/>
</dbReference>
<dbReference type="Pfam" id="PF13280">
    <property type="entry name" value="WYL"/>
    <property type="match status" value="1"/>
</dbReference>
<protein>
    <submittedName>
        <fullName evidence="2">WYL domain-containing protein</fullName>
    </submittedName>
</protein>
<dbReference type="AlphaFoldDB" id="A0A5B8URZ0"/>
<dbReference type="OrthoDB" id="918051at2"/>
<name>A0A5B8URZ0_9SPHI</name>
<proteinExistence type="predicted"/>
<feature type="domain" description="WYL" evidence="1">
    <location>
        <begin position="306"/>
        <end position="373"/>
    </location>
</feature>
<evidence type="ECO:0000259" key="1">
    <source>
        <dbReference type="Pfam" id="PF13280"/>
    </source>
</evidence>
<dbReference type="KEGG" id="mgin:FRZ54_03675"/>
<dbReference type="EMBL" id="CP042436">
    <property type="protein sequence ID" value="QEC61719.1"/>
    <property type="molecule type" value="Genomic_DNA"/>
</dbReference>
<sequence>MDTEVINLGDIITLTSHAYLNDLTSIVISGEPQFLPPLFAVVEIYKVQGEEGSPDSFEYKCIWFATKLQTFEYVRFKHIYVRKLTVDNSNLLVDELQPGAMVTLKTMDYELSKRKASLSLEDNTLHSGASNTTINALLTHLSPVMHVLSIKDHKSKHPKNKIEHEEPEQAEIRHPSKDVMCFWYNSLKEKFSEIVIPIEALKLVNPINPTLLDLINEVINSAFCLRVINQEQIYLVKPKLITYRSGYYFLRGYDYVLNRITELSIDNNSKYEKIEKFVLHSAPEFNLEQDPNSLSKDAALVDIEKKISNASTNHNYIRIKYKNRNDILSIRTIKEYKILLGREDGADYKYLQGFCCLRMAERVFRLDRIDNVEELDLKFE</sequence>
<keyword evidence="3" id="KW-1185">Reference proteome</keyword>
<dbReference type="PROSITE" id="PS52050">
    <property type="entry name" value="WYL"/>
    <property type="match status" value="1"/>
</dbReference>
<evidence type="ECO:0000313" key="2">
    <source>
        <dbReference type="EMBL" id="QEC61719.1"/>
    </source>
</evidence>
<accession>A0A5B8URZ0</accession>
<dbReference type="RefSeq" id="WP_147030296.1">
    <property type="nucleotide sequence ID" value="NZ_CP042436.1"/>
</dbReference>
<gene>
    <name evidence="2" type="ORF">FRZ54_03675</name>
</gene>